<evidence type="ECO:0000313" key="1">
    <source>
        <dbReference type="EMBL" id="MBX36368.1"/>
    </source>
</evidence>
<dbReference type="AlphaFoldDB" id="A0A2P2N1M2"/>
<organism evidence="1">
    <name type="scientific">Rhizophora mucronata</name>
    <name type="common">Asiatic mangrove</name>
    <dbReference type="NCBI Taxonomy" id="61149"/>
    <lineage>
        <taxon>Eukaryota</taxon>
        <taxon>Viridiplantae</taxon>
        <taxon>Streptophyta</taxon>
        <taxon>Embryophyta</taxon>
        <taxon>Tracheophyta</taxon>
        <taxon>Spermatophyta</taxon>
        <taxon>Magnoliopsida</taxon>
        <taxon>eudicotyledons</taxon>
        <taxon>Gunneridae</taxon>
        <taxon>Pentapetalae</taxon>
        <taxon>rosids</taxon>
        <taxon>fabids</taxon>
        <taxon>Malpighiales</taxon>
        <taxon>Rhizophoraceae</taxon>
        <taxon>Rhizophora</taxon>
    </lineage>
</organism>
<accession>A0A2P2N1M2</accession>
<name>A0A2P2N1M2_RHIMU</name>
<proteinExistence type="predicted"/>
<protein>
    <submittedName>
        <fullName evidence="1">Uncharacterized protein</fullName>
    </submittedName>
</protein>
<reference evidence="1" key="1">
    <citation type="submission" date="2018-02" db="EMBL/GenBank/DDBJ databases">
        <title>Rhizophora mucronata_Transcriptome.</title>
        <authorList>
            <person name="Meera S.P."/>
            <person name="Sreeshan A."/>
            <person name="Augustine A."/>
        </authorList>
    </citation>
    <scope>NUCLEOTIDE SEQUENCE</scope>
    <source>
        <tissue evidence="1">Leaf</tissue>
    </source>
</reference>
<sequence>MMLKIKRKVLTETVKLR</sequence>
<dbReference type="EMBL" id="GGEC01055884">
    <property type="protein sequence ID" value="MBX36368.1"/>
    <property type="molecule type" value="Transcribed_RNA"/>
</dbReference>